<sequence length="334" mass="36416">MIVSFGAAAGATLAAAPLTAGAALSAALPMEIPSPTQGVWFIGPLPLRAYALCILAGIVVAVWWTQKRLEARGGQPGQVLDVAMWAVPFGIVGARLYHVISSYQPYFGPEGRPLDALKIWEGGLGIWGGVALGAVGMWIGCRRHAVRFADLADAIAPPLLVAQAIGRFGNYFNNELYGAPTDLPWGLQIHAWNHALGRAVVDADGNPVVLGTFHPTFLYEALWCVLAAAFLVWLERRVKLPRGGLAACYLMAYTLGRVVIENVRIDEANHILGLRVNVWTSIAVFALGALLLLRLRRTQRNEQRSEDQREDQRGDQRSDDQRDDQRDDEPHSLG</sequence>
<evidence type="ECO:0000256" key="7">
    <source>
        <dbReference type="HAMAP-Rule" id="MF_01147"/>
    </source>
</evidence>
<evidence type="ECO:0000313" key="11">
    <source>
        <dbReference type="Proteomes" id="UP000008366"/>
    </source>
</evidence>
<dbReference type="NCBIfam" id="TIGR00544">
    <property type="entry name" value="lgt"/>
    <property type="match status" value="1"/>
</dbReference>
<dbReference type="EMBL" id="BAHD01000005">
    <property type="protein sequence ID" value="GAB94395.1"/>
    <property type="molecule type" value="Genomic_DNA"/>
</dbReference>
<evidence type="ECO:0000313" key="10">
    <source>
        <dbReference type="EMBL" id="GAB94395.1"/>
    </source>
</evidence>
<comment type="similarity">
    <text evidence="1 7">Belongs to the Lgt family.</text>
</comment>
<dbReference type="Proteomes" id="UP000008366">
    <property type="component" value="Unassembled WGS sequence"/>
</dbReference>
<evidence type="ECO:0000256" key="4">
    <source>
        <dbReference type="ARBA" id="ARBA00022692"/>
    </source>
</evidence>
<feature type="transmembrane region" description="Helical" evidence="7">
    <location>
        <begin position="49"/>
        <end position="66"/>
    </location>
</feature>
<dbReference type="Pfam" id="PF01790">
    <property type="entry name" value="LGT"/>
    <property type="match status" value="1"/>
</dbReference>
<evidence type="ECO:0000256" key="9">
    <source>
        <dbReference type="SAM" id="SignalP"/>
    </source>
</evidence>
<dbReference type="AlphaFoldDB" id="K6W5F0"/>
<protein>
    <recommendedName>
        <fullName evidence="7">Phosphatidylglycerol--prolipoprotein diacylglyceryl transferase</fullName>
        <ecNumber evidence="7">2.5.1.145</ecNumber>
    </recommendedName>
</protein>
<dbReference type="GO" id="GO:0005886">
    <property type="term" value="C:plasma membrane"/>
    <property type="evidence" value="ECO:0007669"/>
    <property type="project" value="UniProtKB-SubCell"/>
</dbReference>
<evidence type="ECO:0000256" key="2">
    <source>
        <dbReference type="ARBA" id="ARBA00022475"/>
    </source>
</evidence>
<name>K6W5F0_9MICO</name>
<feature type="region of interest" description="Disordered" evidence="8">
    <location>
        <begin position="299"/>
        <end position="334"/>
    </location>
</feature>
<comment type="catalytic activity">
    <reaction evidence="7">
        <text>L-cysteinyl-[prolipoprotein] + a 1,2-diacyl-sn-glycero-3-phospho-(1'-sn-glycerol) = an S-1,2-diacyl-sn-glyceryl-L-cysteinyl-[prolipoprotein] + sn-glycerol 1-phosphate + H(+)</text>
        <dbReference type="Rhea" id="RHEA:56712"/>
        <dbReference type="Rhea" id="RHEA-COMP:14679"/>
        <dbReference type="Rhea" id="RHEA-COMP:14680"/>
        <dbReference type="ChEBI" id="CHEBI:15378"/>
        <dbReference type="ChEBI" id="CHEBI:29950"/>
        <dbReference type="ChEBI" id="CHEBI:57685"/>
        <dbReference type="ChEBI" id="CHEBI:64716"/>
        <dbReference type="ChEBI" id="CHEBI:140658"/>
        <dbReference type="EC" id="2.5.1.145"/>
    </reaction>
</comment>
<keyword evidence="3 7" id="KW-0808">Transferase</keyword>
<feature type="binding site" evidence="7">
    <location>
        <position position="167"/>
    </location>
    <ligand>
        <name>a 1,2-diacyl-sn-glycero-3-phospho-(1'-sn-glycerol)</name>
        <dbReference type="ChEBI" id="CHEBI:64716"/>
    </ligand>
</feature>
<keyword evidence="9" id="KW-0732">Signal</keyword>
<accession>K6W5F0</accession>
<dbReference type="InterPro" id="IPR001640">
    <property type="entry name" value="Lgt"/>
</dbReference>
<feature type="transmembrane region" description="Helical" evidence="7">
    <location>
        <begin position="78"/>
        <end position="99"/>
    </location>
</feature>
<reference evidence="10 11" key="1">
    <citation type="submission" date="2012-08" db="EMBL/GenBank/DDBJ databases">
        <title>Whole genome shotgun sequence of Kineosphaera limosa NBRC 100340.</title>
        <authorList>
            <person name="Yoshida I."/>
            <person name="Isaki S."/>
            <person name="Hosoyama A."/>
            <person name="Tsuchikane K."/>
            <person name="Katsumata H."/>
            <person name="Ando Y."/>
            <person name="Ohji S."/>
            <person name="Hamada M."/>
            <person name="Tamura T."/>
            <person name="Yamazoe A."/>
            <person name="Yamazaki S."/>
            <person name="Fujita N."/>
        </authorList>
    </citation>
    <scope>NUCLEOTIDE SEQUENCE [LARGE SCALE GENOMIC DNA]</scope>
    <source>
        <strain evidence="10 11">NBRC 100340</strain>
    </source>
</reference>
<evidence type="ECO:0000256" key="8">
    <source>
        <dbReference type="SAM" id="MobiDB-lite"/>
    </source>
</evidence>
<dbReference type="GO" id="GO:0008961">
    <property type="term" value="F:phosphatidylglycerol-prolipoprotein diacylglyceryl transferase activity"/>
    <property type="evidence" value="ECO:0007669"/>
    <property type="project" value="UniProtKB-UniRule"/>
</dbReference>
<evidence type="ECO:0000256" key="1">
    <source>
        <dbReference type="ARBA" id="ARBA00007150"/>
    </source>
</evidence>
<organism evidence="10 11">
    <name type="scientific">Kineosphaera limosa NBRC 100340</name>
    <dbReference type="NCBI Taxonomy" id="1184609"/>
    <lineage>
        <taxon>Bacteria</taxon>
        <taxon>Bacillati</taxon>
        <taxon>Actinomycetota</taxon>
        <taxon>Actinomycetes</taxon>
        <taxon>Micrococcales</taxon>
        <taxon>Dermatophilaceae</taxon>
        <taxon>Kineosphaera</taxon>
    </lineage>
</organism>
<dbReference type="HAMAP" id="MF_01147">
    <property type="entry name" value="Lgt"/>
    <property type="match status" value="1"/>
</dbReference>
<keyword evidence="4 7" id="KW-0812">Transmembrane</keyword>
<comment type="caution">
    <text evidence="10">The sequence shown here is derived from an EMBL/GenBank/DDBJ whole genome shotgun (WGS) entry which is preliminary data.</text>
</comment>
<feature type="signal peptide" evidence="9">
    <location>
        <begin position="1"/>
        <end position="22"/>
    </location>
</feature>
<feature type="transmembrane region" description="Helical" evidence="7">
    <location>
        <begin position="119"/>
        <end position="139"/>
    </location>
</feature>
<dbReference type="STRING" id="1184609.KILIM_005_00130"/>
<dbReference type="PROSITE" id="PS01311">
    <property type="entry name" value="LGT"/>
    <property type="match status" value="1"/>
</dbReference>
<dbReference type="GO" id="GO:0042158">
    <property type="term" value="P:lipoprotein biosynthetic process"/>
    <property type="evidence" value="ECO:0007669"/>
    <property type="project" value="UniProtKB-UniRule"/>
</dbReference>
<evidence type="ECO:0000256" key="5">
    <source>
        <dbReference type="ARBA" id="ARBA00022989"/>
    </source>
</evidence>
<evidence type="ECO:0000256" key="6">
    <source>
        <dbReference type="ARBA" id="ARBA00023136"/>
    </source>
</evidence>
<keyword evidence="10" id="KW-0449">Lipoprotein</keyword>
<dbReference type="PANTHER" id="PTHR30589:SF0">
    <property type="entry name" value="PHOSPHATIDYLGLYCEROL--PROLIPOPROTEIN DIACYLGLYCERYL TRANSFERASE"/>
    <property type="match status" value="1"/>
</dbReference>
<keyword evidence="5 7" id="KW-1133">Transmembrane helix</keyword>
<dbReference type="UniPathway" id="UPA00664"/>
<evidence type="ECO:0000256" key="3">
    <source>
        <dbReference type="ARBA" id="ARBA00022679"/>
    </source>
</evidence>
<comment type="function">
    <text evidence="7">Catalyzes the transfer of the diacylglyceryl group from phosphatidylglycerol to the sulfhydryl group of the N-terminal cysteine of a prolipoprotein, the first step in the formation of mature lipoproteins.</text>
</comment>
<gene>
    <name evidence="7 10" type="primary">lgt</name>
    <name evidence="10" type="ORF">KILIM_005_00130</name>
</gene>
<feature type="chain" id="PRO_5003898280" description="Phosphatidylglycerol--prolipoprotein diacylglyceryl transferase" evidence="9">
    <location>
        <begin position="23"/>
        <end position="334"/>
    </location>
</feature>
<comment type="pathway">
    <text evidence="7">Protein modification; lipoprotein biosynthesis (diacylglyceryl transfer).</text>
</comment>
<feature type="transmembrane region" description="Helical" evidence="7">
    <location>
        <begin position="243"/>
        <end position="260"/>
    </location>
</feature>
<keyword evidence="6 7" id="KW-0472">Membrane</keyword>
<dbReference type="OrthoDB" id="871140at2"/>
<dbReference type="EC" id="2.5.1.145" evidence="7"/>
<keyword evidence="11" id="KW-1185">Reference proteome</keyword>
<dbReference type="PANTHER" id="PTHR30589">
    <property type="entry name" value="PROLIPOPROTEIN DIACYLGLYCERYL TRANSFERASE"/>
    <property type="match status" value="1"/>
</dbReference>
<comment type="subcellular location">
    <subcellularLocation>
        <location evidence="7">Cell membrane</location>
        <topology evidence="7">Multi-pass membrane protein</topology>
    </subcellularLocation>
</comment>
<feature type="transmembrane region" description="Helical" evidence="7">
    <location>
        <begin position="272"/>
        <end position="293"/>
    </location>
</feature>
<proteinExistence type="inferred from homology"/>
<dbReference type="RefSeq" id="WP_006590928.1">
    <property type="nucleotide sequence ID" value="NZ_BAHD01000005.1"/>
</dbReference>
<dbReference type="eggNOG" id="COG0682">
    <property type="taxonomic scope" value="Bacteria"/>
</dbReference>
<keyword evidence="2 7" id="KW-1003">Cell membrane</keyword>